<dbReference type="EMBL" id="CP033222">
    <property type="protein sequence ID" value="AZV80921.1"/>
    <property type="molecule type" value="Genomic_DNA"/>
</dbReference>
<dbReference type="PROSITE" id="PS51464">
    <property type="entry name" value="SIS"/>
    <property type="match status" value="1"/>
</dbReference>
<geneLocation type="plasmid" evidence="6 7">
    <name>pW43C</name>
</geneLocation>
<organism evidence="6 7">
    <name type="scientific">Parasedimentitalea marina</name>
    <dbReference type="NCBI Taxonomy" id="2483033"/>
    <lineage>
        <taxon>Bacteria</taxon>
        <taxon>Pseudomonadati</taxon>
        <taxon>Pseudomonadota</taxon>
        <taxon>Alphaproteobacteria</taxon>
        <taxon>Rhodobacterales</taxon>
        <taxon>Paracoccaceae</taxon>
        <taxon>Parasedimentitalea</taxon>
    </lineage>
</organism>
<feature type="domain" description="SIS" evidence="5">
    <location>
        <begin position="136"/>
        <end position="282"/>
    </location>
</feature>
<dbReference type="InterPro" id="IPR001347">
    <property type="entry name" value="SIS_dom"/>
</dbReference>
<evidence type="ECO:0000259" key="4">
    <source>
        <dbReference type="PROSITE" id="PS51071"/>
    </source>
</evidence>
<dbReference type="InterPro" id="IPR009057">
    <property type="entry name" value="Homeodomain-like_sf"/>
</dbReference>
<gene>
    <name evidence="6" type="ORF">EBB79_23630</name>
</gene>
<dbReference type="Gene3D" id="1.10.10.10">
    <property type="entry name" value="Winged helix-like DNA-binding domain superfamily/Winged helix DNA-binding domain"/>
    <property type="match status" value="1"/>
</dbReference>
<accession>A0A3T0NAA1</accession>
<reference evidence="6 7" key="1">
    <citation type="submission" date="2018-10" db="EMBL/GenBank/DDBJ databases">
        <title>Parasedimentitalea marina sp. nov., a psychrophilic bacterium isolated from deep seawater of the New Britain Trench.</title>
        <authorList>
            <person name="Cao J."/>
        </authorList>
    </citation>
    <scope>NUCLEOTIDE SEQUENCE [LARGE SCALE GENOMIC DNA]</scope>
    <source>
        <strain evidence="6 7">W43</strain>
        <plasmid evidence="6 7">pW43C</plasmid>
    </source>
</reference>
<dbReference type="PANTHER" id="PTHR30514:SF18">
    <property type="entry name" value="RPIR-FAMILY TRANSCRIPTIONAL REGULATOR"/>
    <property type="match status" value="1"/>
</dbReference>
<dbReference type="GO" id="GO:0003700">
    <property type="term" value="F:DNA-binding transcription factor activity"/>
    <property type="evidence" value="ECO:0007669"/>
    <property type="project" value="InterPro"/>
</dbReference>
<keyword evidence="3" id="KW-0804">Transcription</keyword>
<evidence type="ECO:0000256" key="2">
    <source>
        <dbReference type="ARBA" id="ARBA00023125"/>
    </source>
</evidence>
<dbReference type="AlphaFoldDB" id="A0A3T0NAA1"/>
<dbReference type="InterPro" id="IPR036388">
    <property type="entry name" value="WH-like_DNA-bd_sf"/>
</dbReference>
<keyword evidence="7" id="KW-1185">Reference proteome</keyword>
<dbReference type="Pfam" id="PF01418">
    <property type="entry name" value="HTH_6"/>
    <property type="match status" value="1"/>
</dbReference>
<dbReference type="InterPro" id="IPR047640">
    <property type="entry name" value="RpiR-like"/>
</dbReference>
<dbReference type="KEGG" id="sedi:EBB79_23630"/>
<evidence type="ECO:0000256" key="1">
    <source>
        <dbReference type="ARBA" id="ARBA00023015"/>
    </source>
</evidence>
<keyword evidence="1" id="KW-0805">Transcription regulation</keyword>
<evidence type="ECO:0000256" key="3">
    <source>
        <dbReference type="ARBA" id="ARBA00023163"/>
    </source>
</evidence>
<keyword evidence="2" id="KW-0238">DNA-binding</keyword>
<protein>
    <submittedName>
        <fullName evidence="6">MurR/RpiR family transcriptional regulator</fullName>
    </submittedName>
</protein>
<dbReference type="InterPro" id="IPR035472">
    <property type="entry name" value="RpiR-like_SIS"/>
</dbReference>
<dbReference type="GO" id="GO:0003677">
    <property type="term" value="F:DNA binding"/>
    <property type="evidence" value="ECO:0007669"/>
    <property type="project" value="UniProtKB-KW"/>
</dbReference>
<evidence type="ECO:0000313" key="7">
    <source>
        <dbReference type="Proteomes" id="UP000283063"/>
    </source>
</evidence>
<dbReference type="Proteomes" id="UP000283063">
    <property type="component" value="Plasmid pW43C"/>
</dbReference>
<name>A0A3T0NAA1_9RHOB</name>
<dbReference type="PROSITE" id="PS51071">
    <property type="entry name" value="HTH_RPIR"/>
    <property type="match status" value="1"/>
</dbReference>
<dbReference type="Gene3D" id="3.40.50.10490">
    <property type="entry name" value="Glucose-6-phosphate isomerase like protein, domain 1"/>
    <property type="match status" value="1"/>
</dbReference>
<evidence type="ECO:0000259" key="5">
    <source>
        <dbReference type="PROSITE" id="PS51464"/>
    </source>
</evidence>
<proteinExistence type="predicted"/>
<evidence type="ECO:0000313" key="6">
    <source>
        <dbReference type="EMBL" id="AZV80921.1"/>
    </source>
</evidence>
<dbReference type="GO" id="GO:1901135">
    <property type="term" value="P:carbohydrate derivative metabolic process"/>
    <property type="evidence" value="ECO:0007669"/>
    <property type="project" value="InterPro"/>
</dbReference>
<keyword evidence="6" id="KW-0614">Plasmid</keyword>
<dbReference type="SUPFAM" id="SSF53697">
    <property type="entry name" value="SIS domain"/>
    <property type="match status" value="1"/>
</dbReference>
<sequence length="295" mass="32190">MRNMPNATNWSPAEMSQIDQQLAKALPNLPKKLGKAARYALDHPDRIAFDSMRTVATACDVASPTMLRLARALDYESYEAFRSEFQQRFVNQGFGNRADALQSGVGSSQDDHFSNDIAQAATRNIAQTMKLLDIAAVEEFARCVQNSNRTFILGSGSMHWMAALMESTGQMAIPGLRTDHSGSATMVETIASIAEQDTALVMAFAPYARETVVAAAYASKRKAKVFALTDKASSPLVEHADHVFFAPTTSPHYYPSVVSTIVMIEILLSATVATSNAIERIKLTENIRNQSGAYL</sequence>
<dbReference type="GO" id="GO:0097367">
    <property type="term" value="F:carbohydrate derivative binding"/>
    <property type="evidence" value="ECO:0007669"/>
    <property type="project" value="InterPro"/>
</dbReference>
<dbReference type="Pfam" id="PF01380">
    <property type="entry name" value="SIS"/>
    <property type="match status" value="1"/>
</dbReference>
<dbReference type="CDD" id="cd05013">
    <property type="entry name" value="SIS_RpiR"/>
    <property type="match status" value="1"/>
</dbReference>
<dbReference type="InterPro" id="IPR000281">
    <property type="entry name" value="HTH_RpiR"/>
</dbReference>
<feature type="domain" description="HTH rpiR-type" evidence="4">
    <location>
        <begin position="16"/>
        <end position="92"/>
    </location>
</feature>
<dbReference type="SUPFAM" id="SSF46689">
    <property type="entry name" value="Homeodomain-like"/>
    <property type="match status" value="1"/>
</dbReference>
<dbReference type="InterPro" id="IPR046348">
    <property type="entry name" value="SIS_dom_sf"/>
</dbReference>
<dbReference type="PANTHER" id="PTHR30514">
    <property type="entry name" value="GLUCOKINASE"/>
    <property type="match status" value="1"/>
</dbReference>